<accession>A0A8E2JIE9</accession>
<keyword evidence="3" id="KW-1185">Reference proteome</keyword>
<feature type="compositionally biased region" description="Polar residues" evidence="1">
    <location>
        <begin position="1"/>
        <end position="14"/>
    </location>
</feature>
<feature type="non-terminal residue" evidence="2">
    <location>
        <position position="175"/>
    </location>
</feature>
<evidence type="ECO:0000313" key="2">
    <source>
        <dbReference type="EMBL" id="OCK83164.1"/>
    </source>
</evidence>
<feature type="region of interest" description="Disordered" evidence="1">
    <location>
        <begin position="1"/>
        <end position="77"/>
    </location>
</feature>
<dbReference type="AlphaFoldDB" id="A0A8E2JIE9"/>
<evidence type="ECO:0000313" key="3">
    <source>
        <dbReference type="Proteomes" id="UP000250266"/>
    </source>
</evidence>
<proteinExistence type="predicted"/>
<evidence type="ECO:0000256" key="1">
    <source>
        <dbReference type="SAM" id="MobiDB-lite"/>
    </source>
</evidence>
<gene>
    <name evidence="2" type="ORF">K432DRAFT_379794</name>
</gene>
<feature type="compositionally biased region" description="Low complexity" evidence="1">
    <location>
        <begin position="66"/>
        <end position="75"/>
    </location>
</feature>
<reference evidence="2 3" key="1">
    <citation type="journal article" date="2016" name="Nat. Commun.">
        <title>Ectomycorrhizal ecology is imprinted in the genome of the dominant symbiotic fungus Cenococcum geophilum.</title>
        <authorList>
            <consortium name="DOE Joint Genome Institute"/>
            <person name="Peter M."/>
            <person name="Kohler A."/>
            <person name="Ohm R.A."/>
            <person name="Kuo A."/>
            <person name="Krutzmann J."/>
            <person name="Morin E."/>
            <person name="Arend M."/>
            <person name="Barry K.W."/>
            <person name="Binder M."/>
            <person name="Choi C."/>
            <person name="Clum A."/>
            <person name="Copeland A."/>
            <person name="Grisel N."/>
            <person name="Haridas S."/>
            <person name="Kipfer T."/>
            <person name="LaButti K."/>
            <person name="Lindquist E."/>
            <person name="Lipzen A."/>
            <person name="Maire R."/>
            <person name="Meier B."/>
            <person name="Mihaltcheva S."/>
            <person name="Molinier V."/>
            <person name="Murat C."/>
            <person name="Poggeler S."/>
            <person name="Quandt C.A."/>
            <person name="Sperisen C."/>
            <person name="Tritt A."/>
            <person name="Tisserant E."/>
            <person name="Crous P.W."/>
            <person name="Henrissat B."/>
            <person name="Nehls U."/>
            <person name="Egli S."/>
            <person name="Spatafora J.W."/>
            <person name="Grigoriev I.V."/>
            <person name="Martin F.M."/>
        </authorList>
    </citation>
    <scope>NUCLEOTIDE SEQUENCE [LARGE SCALE GENOMIC DNA]</scope>
    <source>
        <strain evidence="2 3">CBS 459.81</strain>
    </source>
</reference>
<protein>
    <submittedName>
        <fullName evidence="2">Uncharacterized protein</fullName>
    </submittedName>
</protein>
<dbReference type="EMBL" id="KV744868">
    <property type="protein sequence ID" value="OCK83164.1"/>
    <property type="molecule type" value="Genomic_DNA"/>
</dbReference>
<feature type="compositionally biased region" description="Basic residues" evidence="1">
    <location>
        <begin position="56"/>
        <end position="65"/>
    </location>
</feature>
<sequence length="175" mass="19183">MCSGLFSSSASRKNAASGSSSTTPAPPPPRPIQLTTITASSSRTPPPDPSPSRPRNLSHHHRRRATAPPIATPDTTFSFSPDSYTTHANIHARIAENSALGRWTTISSPFTITSPAASYVRQTPLLPAMRWGPEGSGGEKMRWANVVNRRWSETPRPYGGEVRNYEVGEEFWRTR</sequence>
<name>A0A8E2JIE9_9PEZI</name>
<organism evidence="2 3">
    <name type="scientific">Lepidopterella palustris CBS 459.81</name>
    <dbReference type="NCBI Taxonomy" id="1314670"/>
    <lineage>
        <taxon>Eukaryota</taxon>
        <taxon>Fungi</taxon>
        <taxon>Dikarya</taxon>
        <taxon>Ascomycota</taxon>
        <taxon>Pezizomycotina</taxon>
        <taxon>Dothideomycetes</taxon>
        <taxon>Pleosporomycetidae</taxon>
        <taxon>Mytilinidiales</taxon>
        <taxon>Argynnaceae</taxon>
        <taxon>Lepidopterella</taxon>
    </lineage>
</organism>
<dbReference type="Proteomes" id="UP000250266">
    <property type="component" value="Unassembled WGS sequence"/>
</dbReference>